<dbReference type="Gene3D" id="3.40.50.200">
    <property type="entry name" value="Peptidase S8/S53 domain"/>
    <property type="match status" value="1"/>
</dbReference>
<evidence type="ECO:0000259" key="6">
    <source>
        <dbReference type="Pfam" id="PF00082"/>
    </source>
</evidence>
<comment type="caution">
    <text evidence="7">The sequence shown here is derived from an EMBL/GenBank/DDBJ whole genome shotgun (WGS) entry which is preliminary data.</text>
</comment>
<dbReference type="GO" id="GO:0006508">
    <property type="term" value="P:proteolysis"/>
    <property type="evidence" value="ECO:0007669"/>
    <property type="project" value="UniProtKB-KW"/>
</dbReference>
<organism evidence="7 8">
    <name type="scientific">Anseongella ginsenosidimutans</name>
    <dbReference type="NCBI Taxonomy" id="496056"/>
    <lineage>
        <taxon>Bacteria</taxon>
        <taxon>Pseudomonadati</taxon>
        <taxon>Bacteroidota</taxon>
        <taxon>Sphingobacteriia</taxon>
        <taxon>Sphingobacteriales</taxon>
        <taxon>Sphingobacteriaceae</taxon>
        <taxon>Anseongella</taxon>
    </lineage>
</organism>
<reference evidence="7 8" key="1">
    <citation type="submission" date="2019-03" db="EMBL/GenBank/DDBJ databases">
        <title>Genomic Encyclopedia of Type Strains, Phase IV (KMG-IV): sequencing the most valuable type-strain genomes for metagenomic binning, comparative biology and taxonomic classification.</title>
        <authorList>
            <person name="Goeker M."/>
        </authorList>
    </citation>
    <scope>NUCLEOTIDE SEQUENCE [LARGE SCALE GENOMIC DNA]</scope>
    <source>
        <strain evidence="7 8">DSM 21100</strain>
    </source>
</reference>
<evidence type="ECO:0000256" key="5">
    <source>
        <dbReference type="SAM" id="MobiDB-lite"/>
    </source>
</evidence>
<feature type="domain" description="Peptidase S8/S53" evidence="6">
    <location>
        <begin position="263"/>
        <end position="591"/>
    </location>
</feature>
<sequence length="890" mass="100661">MFLRNPQGFSRKFDTSRNVNSESVEEKSPEIYRAQKDRLDNSYQIFDAKRRERINRRTLDVPAKIDYIEIRFYIIFSDTQFNIKSRFENQFGLSPVRYSNFNKTVLLAVSDTRKFKDFVNLLYMFVRSSDDIPPKGQKYAIITTIHDFEFLSREKVLGYSRNHLVLDLVNVQQKISSGLDQIKARLFPYLQRLTEERRIISFQSDEDTCIEIHGIGDEELFTIADNFDILCAAHSLRTPRIRPDAFNIENLTWAITIHRNPSGHLIGVLDNGVRPITPLSDIVAPHGIDIITGIPSNAMQPSHPHGTIVASLAAIGLQFFKTELNEFVADANILPIRILESFDGMFQVFGLINAIKTAVREHGVRIFNLSVCAQSKMYNEPPSVLAYQLDRLAYDLDILIFIATGNLDEADIQIMHSPEWSNNEFHRYPFHFYDPEASTDCHVCEATNICVPAESLNNVTVGATADNLRDNTTDLTLSRELPAYYTRKNHYDYSRSVNGTSIRQGQINRNISKPDIVMPGGDRMAPSAGMQVFGFGDQGNDFYTFDSGTSLATPLASNLAAKILNRYPDLNMQTVKALIINSAERQLDASFLDKVEKKIKDKVSRAKFGVDFSSLSKGQKAQISKGFNKQNLYRNLVGYGQPDDDNVLYSTDKSVTLVLEDSIANRTHRVIPITIPPYLLEREQSKRLYIKATLCFKTYPNWGNHLDYNSLHISFNFARQVDGALNHAANVIADRTDSFFDQFYQTEAILTETDHDKVQALKAAERKKAMGIKGELKGWSEDYFPLVNKPCSNTQQLDIHIQKDEIAKVSGRIVLVLRCALKDNLSPALDAWAQAQASHPFSIVLSINDETKLFDDFSLYDELVAINNLAPIAYLEGEAGAAEVEVETQV</sequence>
<protein>
    <submittedName>
        <fullName evidence="7">Subtilase family protein</fullName>
    </submittedName>
</protein>
<evidence type="ECO:0000256" key="4">
    <source>
        <dbReference type="ARBA" id="ARBA00022825"/>
    </source>
</evidence>
<feature type="region of interest" description="Disordered" evidence="5">
    <location>
        <begin position="1"/>
        <end position="28"/>
    </location>
</feature>
<evidence type="ECO:0000256" key="3">
    <source>
        <dbReference type="ARBA" id="ARBA00022801"/>
    </source>
</evidence>
<evidence type="ECO:0000313" key="7">
    <source>
        <dbReference type="EMBL" id="TCS84752.1"/>
    </source>
</evidence>
<dbReference type="InterPro" id="IPR036852">
    <property type="entry name" value="Peptidase_S8/S53_dom_sf"/>
</dbReference>
<evidence type="ECO:0000313" key="8">
    <source>
        <dbReference type="Proteomes" id="UP000295807"/>
    </source>
</evidence>
<dbReference type="InterPro" id="IPR015500">
    <property type="entry name" value="Peptidase_S8_subtilisin-rel"/>
</dbReference>
<dbReference type="PANTHER" id="PTHR43806:SF11">
    <property type="entry name" value="CEREVISIN-RELATED"/>
    <property type="match status" value="1"/>
</dbReference>
<dbReference type="PRINTS" id="PR00723">
    <property type="entry name" value="SUBTILISIN"/>
</dbReference>
<dbReference type="EMBL" id="SMAD01000018">
    <property type="protein sequence ID" value="TCS84752.1"/>
    <property type="molecule type" value="Genomic_DNA"/>
</dbReference>
<comment type="similarity">
    <text evidence="1">Belongs to the peptidase S8 family.</text>
</comment>
<evidence type="ECO:0000256" key="2">
    <source>
        <dbReference type="ARBA" id="ARBA00022670"/>
    </source>
</evidence>
<proteinExistence type="inferred from homology"/>
<keyword evidence="4" id="KW-0720">Serine protease</keyword>
<dbReference type="Proteomes" id="UP000295807">
    <property type="component" value="Unassembled WGS sequence"/>
</dbReference>
<dbReference type="PANTHER" id="PTHR43806">
    <property type="entry name" value="PEPTIDASE S8"/>
    <property type="match status" value="1"/>
</dbReference>
<gene>
    <name evidence="7" type="ORF">EDD80_11821</name>
</gene>
<dbReference type="CDD" id="cd04847">
    <property type="entry name" value="Peptidases_S8_Subtilisin_like_2"/>
    <property type="match status" value="1"/>
</dbReference>
<dbReference type="InterPro" id="IPR050131">
    <property type="entry name" value="Peptidase_S8_subtilisin-like"/>
</dbReference>
<dbReference type="AlphaFoldDB" id="A0A4R3KL88"/>
<name>A0A4R3KL88_9SPHI</name>
<dbReference type="Pfam" id="PF00082">
    <property type="entry name" value="Peptidase_S8"/>
    <property type="match status" value="1"/>
</dbReference>
<dbReference type="InterPro" id="IPR034074">
    <property type="entry name" value="Y4bN_pept_dom"/>
</dbReference>
<keyword evidence="8" id="KW-1185">Reference proteome</keyword>
<dbReference type="InterPro" id="IPR000209">
    <property type="entry name" value="Peptidase_S8/S53_dom"/>
</dbReference>
<keyword evidence="3" id="KW-0378">Hydrolase</keyword>
<accession>A0A4R3KL88</accession>
<dbReference type="GO" id="GO:0004252">
    <property type="term" value="F:serine-type endopeptidase activity"/>
    <property type="evidence" value="ECO:0007669"/>
    <property type="project" value="InterPro"/>
</dbReference>
<keyword evidence="2" id="KW-0645">Protease</keyword>
<dbReference type="SUPFAM" id="SSF52743">
    <property type="entry name" value="Subtilisin-like"/>
    <property type="match status" value="1"/>
</dbReference>
<evidence type="ECO:0000256" key="1">
    <source>
        <dbReference type="ARBA" id="ARBA00011073"/>
    </source>
</evidence>